<dbReference type="InterPro" id="IPR002557">
    <property type="entry name" value="Chitin-bd_dom"/>
</dbReference>
<organism evidence="8 9">
    <name type="scientific">Leptidea sinapis</name>
    <dbReference type="NCBI Taxonomy" id="189913"/>
    <lineage>
        <taxon>Eukaryota</taxon>
        <taxon>Metazoa</taxon>
        <taxon>Ecdysozoa</taxon>
        <taxon>Arthropoda</taxon>
        <taxon>Hexapoda</taxon>
        <taxon>Insecta</taxon>
        <taxon>Pterygota</taxon>
        <taxon>Neoptera</taxon>
        <taxon>Endopterygota</taxon>
        <taxon>Lepidoptera</taxon>
        <taxon>Glossata</taxon>
        <taxon>Ditrysia</taxon>
        <taxon>Papilionoidea</taxon>
        <taxon>Pieridae</taxon>
        <taxon>Dismorphiinae</taxon>
        <taxon>Leptidea</taxon>
    </lineage>
</organism>
<evidence type="ECO:0000313" key="9">
    <source>
        <dbReference type="Proteomes" id="UP000324832"/>
    </source>
</evidence>
<evidence type="ECO:0000256" key="2">
    <source>
        <dbReference type="ARBA" id="ARBA00022729"/>
    </source>
</evidence>
<feature type="chain" id="PRO_5022803668" description="Chitin-binding type-2 domain-containing protein" evidence="6">
    <location>
        <begin position="31"/>
        <end position="211"/>
    </location>
</feature>
<dbReference type="InterPro" id="IPR036508">
    <property type="entry name" value="Chitin-bd_dom_sf"/>
</dbReference>
<evidence type="ECO:0000313" key="8">
    <source>
        <dbReference type="EMBL" id="VVD05097.1"/>
    </source>
</evidence>
<dbReference type="Pfam" id="PF01607">
    <property type="entry name" value="CBM_14"/>
    <property type="match status" value="2"/>
</dbReference>
<dbReference type="InterPro" id="IPR051940">
    <property type="entry name" value="Chitin_bind-dev_reg"/>
</dbReference>
<dbReference type="Gene3D" id="2.170.140.10">
    <property type="entry name" value="Chitin binding domain"/>
    <property type="match status" value="2"/>
</dbReference>
<gene>
    <name evidence="8" type="ORF">LSINAPIS_LOCUS14708</name>
</gene>
<evidence type="ECO:0000256" key="1">
    <source>
        <dbReference type="ARBA" id="ARBA00022669"/>
    </source>
</evidence>
<dbReference type="PANTHER" id="PTHR23301:SF0">
    <property type="entry name" value="CHITIN-BINDING TYPE-2 DOMAIN-CONTAINING PROTEIN-RELATED"/>
    <property type="match status" value="1"/>
</dbReference>
<dbReference type="EMBL" id="FZQP02006929">
    <property type="protein sequence ID" value="VVD05097.1"/>
    <property type="molecule type" value="Genomic_DNA"/>
</dbReference>
<dbReference type="AlphaFoldDB" id="A0A5E4R314"/>
<sequence>MKIICNTRRCQKAVKIISGLLLVAASFAAGEIVQCPPEQFTNSEMVKFLPHEYCDRFYKCSLGVPIVLQCPKDLYFNIELSVCDWKRAVDCTGRKVNIDILDIEDHDNSTPATDENELTTPYERETDVTDSTDEIEFLDNGCPVNPEIHWLVPNEGNCSLFYSCVWGDLVELKCPDYLHFNRIEQVCDYPERAGCFRTFEKLQQLQITMRK</sequence>
<keyword evidence="1" id="KW-0147">Chitin-binding</keyword>
<dbReference type="GO" id="GO:0005576">
    <property type="term" value="C:extracellular region"/>
    <property type="evidence" value="ECO:0007669"/>
    <property type="project" value="InterPro"/>
</dbReference>
<reference evidence="8 9" key="1">
    <citation type="submission" date="2017-07" db="EMBL/GenBank/DDBJ databases">
        <authorList>
            <person name="Talla V."/>
            <person name="Backstrom N."/>
        </authorList>
    </citation>
    <scope>NUCLEOTIDE SEQUENCE [LARGE SCALE GENOMIC DNA]</scope>
</reference>
<keyword evidence="3" id="KW-0677">Repeat</keyword>
<keyword evidence="9" id="KW-1185">Reference proteome</keyword>
<dbReference type="PANTHER" id="PTHR23301">
    <property type="entry name" value="CHITIN BINDING PERITROPHIN-A"/>
    <property type="match status" value="1"/>
</dbReference>
<dbReference type="SMART" id="SM00494">
    <property type="entry name" value="ChtBD2"/>
    <property type="match status" value="2"/>
</dbReference>
<evidence type="ECO:0000256" key="4">
    <source>
        <dbReference type="ARBA" id="ARBA00023157"/>
    </source>
</evidence>
<dbReference type="GO" id="GO:0008061">
    <property type="term" value="F:chitin binding"/>
    <property type="evidence" value="ECO:0007669"/>
    <property type="project" value="UniProtKB-KW"/>
</dbReference>
<keyword evidence="5" id="KW-0325">Glycoprotein</keyword>
<dbReference type="SUPFAM" id="SSF57625">
    <property type="entry name" value="Invertebrate chitin-binding proteins"/>
    <property type="match status" value="2"/>
</dbReference>
<feature type="signal peptide" evidence="6">
    <location>
        <begin position="1"/>
        <end position="30"/>
    </location>
</feature>
<keyword evidence="4" id="KW-1015">Disulfide bond</keyword>
<name>A0A5E4R314_9NEOP</name>
<dbReference type="Proteomes" id="UP000324832">
    <property type="component" value="Unassembled WGS sequence"/>
</dbReference>
<dbReference type="PROSITE" id="PS50940">
    <property type="entry name" value="CHIT_BIND_II"/>
    <property type="match status" value="2"/>
</dbReference>
<feature type="domain" description="Chitin-binding type-2" evidence="7">
    <location>
        <begin position="139"/>
        <end position="197"/>
    </location>
</feature>
<evidence type="ECO:0000259" key="7">
    <source>
        <dbReference type="PROSITE" id="PS50940"/>
    </source>
</evidence>
<keyword evidence="2 6" id="KW-0732">Signal</keyword>
<feature type="domain" description="Chitin-binding type-2" evidence="7">
    <location>
        <begin position="32"/>
        <end position="93"/>
    </location>
</feature>
<proteinExistence type="predicted"/>
<protein>
    <recommendedName>
        <fullName evidence="7">Chitin-binding type-2 domain-containing protein</fullName>
    </recommendedName>
</protein>
<evidence type="ECO:0000256" key="3">
    <source>
        <dbReference type="ARBA" id="ARBA00022737"/>
    </source>
</evidence>
<evidence type="ECO:0000256" key="5">
    <source>
        <dbReference type="ARBA" id="ARBA00023180"/>
    </source>
</evidence>
<evidence type="ECO:0000256" key="6">
    <source>
        <dbReference type="SAM" id="SignalP"/>
    </source>
</evidence>
<accession>A0A5E4R314</accession>